<name>A0A3S0V570_9GAMM</name>
<proteinExistence type="predicted"/>
<accession>A0A3S0V570</accession>
<dbReference type="EMBL" id="RZGR01000017">
    <property type="protein sequence ID" value="RUQ85315.1"/>
    <property type="molecule type" value="Genomic_DNA"/>
</dbReference>
<reference evidence="1 2" key="1">
    <citation type="submission" date="2018-12" db="EMBL/GenBank/DDBJ databases">
        <title>Legionella sp,whole genome shotgun sequence.</title>
        <authorList>
            <person name="Wu H."/>
        </authorList>
    </citation>
    <scope>NUCLEOTIDE SEQUENCE [LARGE SCALE GENOMIC DNA]</scope>
    <source>
        <strain evidence="2">km714</strain>
    </source>
</reference>
<dbReference type="OrthoDB" id="9793302at2"/>
<comment type="caution">
    <text evidence="1">The sequence shown here is derived from an EMBL/GenBank/DDBJ whole genome shotgun (WGS) entry which is preliminary data.</text>
</comment>
<dbReference type="Proteomes" id="UP000288012">
    <property type="component" value="Unassembled WGS sequence"/>
</dbReference>
<evidence type="ECO:0000313" key="2">
    <source>
        <dbReference type="Proteomes" id="UP000288012"/>
    </source>
</evidence>
<sequence>MHSCFPIVYLDGIVVKVKTDKGIINKCVYLTLGV</sequence>
<protein>
    <submittedName>
        <fullName evidence="1">Uncharacterized protein</fullName>
    </submittedName>
</protein>
<evidence type="ECO:0000313" key="1">
    <source>
        <dbReference type="EMBL" id="RUQ85315.1"/>
    </source>
</evidence>
<gene>
    <name evidence="1" type="ORF">EKM59_06655</name>
</gene>
<keyword evidence="2" id="KW-1185">Reference proteome</keyword>
<dbReference type="AlphaFoldDB" id="A0A3S0V570"/>
<organism evidence="1 2">
    <name type="scientific">Legionella septentrionalis</name>
    <dbReference type="NCBI Taxonomy" id="2498109"/>
    <lineage>
        <taxon>Bacteria</taxon>
        <taxon>Pseudomonadati</taxon>
        <taxon>Pseudomonadota</taxon>
        <taxon>Gammaproteobacteria</taxon>
        <taxon>Legionellales</taxon>
        <taxon>Legionellaceae</taxon>
        <taxon>Legionella</taxon>
    </lineage>
</organism>